<comment type="caution">
    <text evidence="2">The sequence shown here is derived from an EMBL/GenBank/DDBJ whole genome shotgun (WGS) entry which is preliminary data.</text>
</comment>
<gene>
    <name evidence="2" type="ORF">BLS_009018</name>
</gene>
<evidence type="ECO:0000313" key="2">
    <source>
        <dbReference type="EMBL" id="KAE9985275.1"/>
    </source>
</evidence>
<accession>A0A8H3VC75</accession>
<evidence type="ECO:0000256" key="1">
    <source>
        <dbReference type="SAM" id="MobiDB-lite"/>
    </source>
</evidence>
<feature type="region of interest" description="Disordered" evidence="1">
    <location>
        <begin position="81"/>
        <end position="194"/>
    </location>
</feature>
<evidence type="ECO:0000313" key="3">
    <source>
        <dbReference type="Proteomes" id="UP000433883"/>
    </source>
</evidence>
<dbReference type="EMBL" id="WNWQ01000008">
    <property type="protein sequence ID" value="KAE9985275.1"/>
    <property type="molecule type" value="Genomic_DNA"/>
</dbReference>
<feature type="compositionally biased region" description="Polar residues" evidence="1">
    <location>
        <begin position="81"/>
        <end position="118"/>
    </location>
</feature>
<feature type="region of interest" description="Disordered" evidence="1">
    <location>
        <begin position="1"/>
        <end position="28"/>
    </location>
</feature>
<proteinExistence type="predicted"/>
<dbReference type="Proteomes" id="UP000433883">
    <property type="component" value="Unassembled WGS sequence"/>
</dbReference>
<protein>
    <submittedName>
        <fullName evidence="2">Uncharacterized protein</fullName>
    </submittedName>
</protein>
<sequence length="481" mass="54561">MADNNDSNADKWQHERNDVQGNPWDSINIKHVPRFFPDSVYEQASTEASLTLPTLDPTSIPQVSTMSEMFEKYGHFRPAWSPSSTLAQSSIPTLTQSTSPSYSEPRPSFSQPPITTTSNHHDMQAHQVTQPRVGMAQDLYPNNPESQPPFSNIKQNPQSGREESHNPGPHHNSDPSPPFNGHVPTPPSPPFTPYSTGIDPWDCLDLLKIVAFQCSPNDSGTNAPIPHKNRILHGTPRYCLNPLDFSDQHQTGLQQLLEFGARILAARRKVKALFVDKNITIPMVLEDFIQDLGESAGAGRNGVPLREAVEDLEGHLRSMVLAKRPQVLSSGQILDATIRLCTRAMTEADVAFEIAKCENFGRDEINRAWLLYINYQEIIGFVESIKAKVMYMYEKENEGPFLVTDFENVESLILHLDRSKLLDRQKKYDLSRWEKLREDDMGKLLKRFKVLGKEVMRILRERGVGEEEYSVEHYLDEWLSE</sequence>
<organism evidence="2 3">
    <name type="scientific">Venturia inaequalis</name>
    <name type="common">Apple scab fungus</name>
    <dbReference type="NCBI Taxonomy" id="5025"/>
    <lineage>
        <taxon>Eukaryota</taxon>
        <taxon>Fungi</taxon>
        <taxon>Dikarya</taxon>
        <taxon>Ascomycota</taxon>
        <taxon>Pezizomycotina</taxon>
        <taxon>Dothideomycetes</taxon>
        <taxon>Pleosporomycetidae</taxon>
        <taxon>Venturiales</taxon>
        <taxon>Venturiaceae</taxon>
        <taxon>Venturia</taxon>
    </lineage>
</organism>
<feature type="compositionally biased region" description="Polar residues" evidence="1">
    <location>
        <begin position="143"/>
        <end position="159"/>
    </location>
</feature>
<dbReference type="AlphaFoldDB" id="A0A8H3VC75"/>
<name>A0A8H3VC75_VENIN</name>
<feature type="compositionally biased region" description="Basic and acidic residues" evidence="1">
    <location>
        <begin position="8"/>
        <end position="18"/>
    </location>
</feature>
<reference evidence="2 3" key="1">
    <citation type="submission" date="2019-11" db="EMBL/GenBank/DDBJ databases">
        <title>Venturia inaequalis Genome Resource.</title>
        <authorList>
            <person name="Lichtner F.J."/>
        </authorList>
    </citation>
    <scope>NUCLEOTIDE SEQUENCE [LARGE SCALE GENOMIC DNA]</scope>
    <source>
        <strain evidence="2">Bline_iso_100314</strain>
    </source>
</reference>